<keyword evidence="3 5" id="KW-1015">Disulfide bond</keyword>
<evidence type="ECO:0000256" key="4">
    <source>
        <dbReference type="PIRSR" id="PIRSR001060-1"/>
    </source>
</evidence>
<protein>
    <recommendedName>
        <fullName evidence="7">Glycoside hydrolase family 19 catalytic domain-containing protein</fullName>
    </recommendedName>
</protein>
<feature type="active site" description="Proton donor" evidence="4">
    <location>
        <position position="93"/>
    </location>
</feature>
<dbReference type="Proteomes" id="UP000197138">
    <property type="component" value="Unassembled WGS sequence"/>
</dbReference>
<dbReference type="EMBL" id="MTKT01005034">
    <property type="protein sequence ID" value="OWM68269.1"/>
    <property type="molecule type" value="Genomic_DNA"/>
</dbReference>
<dbReference type="GO" id="GO:0050832">
    <property type="term" value="P:defense response to fungus"/>
    <property type="evidence" value="ECO:0007669"/>
    <property type="project" value="TreeGrafter"/>
</dbReference>
<evidence type="ECO:0000256" key="1">
    <source>
        <dbReference type="ARBA" id="ARBA00022669"/>
    </source>
</evidence>
<evidence type="ECO:0000256" key="6">
    <source>
        <dbReference type="SAM" id="SignalP"/>
    </source>
</evidence>
<evidence type="ECO:0000256" key="3">
    <source>
        <dbReference type="ARBA" id="ARBA00023157"/>
    </source>
</evidence>
<dbReference type="GO" id="GO:0006032">
    <property type="term" value="P:chitin catabolic process"/>
    <property type="evidence" value="ECO:0007669"/>
    <property type="project" value="InterPro"/>
</dbReference>
<keyword evidence="6" id="KW-0732">Signal</keyword>
<evidence type="ECO:0000256" key="5">
    <source>
        <dbReference type="PIRSR" id="PIRSR001060-2"/>
    </source>
</evidence>
<feature type="disulfide bond" evidence="5">
    <location>
        <begin position="229"/>
        <end position="261"/>
    </location>
</feature>
<dbReference type="GO" id="GO:0008061">
    <property type="term" value="F:chitin binding"/>
    <property type="evidence" value="ECO:0007669"/>
    <property type="project" value="UniProtKB-KW"/>
</dbReference>
<dbReference type="PANTHER" id="PTHR22595">
    <property type="entry name" value="CHITINASE-RELATED"/>
    <property type="match status" value="1"/>
</dbReference>
<feature type="disulfide bond" evidence="5">
    <location>
        <begin position="122"/>
        <end position="130"/>
    </location>
</feature>
<dbReference type="PROSITE" id="PS00773">
    <property type="entry name" value="CHITINASE_19_1"/>
    <property type="match status" value="1"/>
</dbReference>
<feature type="signal peptide" evidence="6">
    <location>
        <begin position="1"/>
        <end position="22"/>
    </location>
</feature>
<evidence type="ECO:0000313" key="8">
    <source>
        <dbReference type="EMBL" id="OWM68269.1"/>
    </source>
</evidence>
<dbReference type="Gene3D" id="3.30.20.10">
    <property type="entry name" value="Endochitinase, domain 2"/>
    <property type="match status" value="1"/>
</dbReference>
<keyword evidence="1" id="KW-0147">Chitin-binding</keyword>
<dbReference type="GO" id="GO:0004568">
    <property type="term" value="F:chitinase activity"/>
    <property type="evidence" value="ECO:0007669"/>
    <property type="project" value="InterPro"/>
</dbReference>
<keyword evidence="2" id="KW-0611">Plant defense</keyword>
<dbReference type="GO" id="GO:0016998">
    <property type="term" value="P:cell wall macromolecule catabolic process"/>
    <property type="evidence" value="ECO:0007669"/>
    <property type="project" value="InterPro"/>
</dbReference>
<dbReference type="InterPro" id="IPR016283">
    <property type="entry name" value="Glyco_hydro_19"/>
</dbReference>
<dbReference type="AlphaFoldDB" id="A0A218W6Z4"/>
<name>A0A218W6Z4_PUNGR</name>
<feature type="disulfide bond" evidence="5">
    <location>
        <begin position="49"/>
        <end position="111"/>
    </location>
</feature>
<sequence length="268" mass="29325">MRSLCALALLVLVSITALEANAQQRGGVGSIISRPLFDQMLKHRNDAACPGKGFYTYDAFIAAANSFRGFGTTGVVETRKREVAAFLGQTSHETRGGGPKSPDGPFSWGYCFVKERDQKVYCDNKPGWPCAPGQKYFGRGPIQLTYNYNYGQAGKALNVDLLKNPDAVATDPVLTFKTALWFWMTPQAAKPSSHQVITGQWKPTGSDSASGRVPGYGLITNIINGKVECGKGRNSFVESRIGFYKRYADMLKVGYGSNLDCYNQRPYA</sequence>
<dbReference type="Gene3D" id="1.10.530.10">
    <property type="match status" value="1"/>
</dbReference>
<dbReference type="Pfam" id="PF00182">
    <property type="entry name" value="Glyco_hydro_19"/>
    <property type="match status" value="1"/>
</dbReference>
<organism evidence="8 9">
    <name type="scientific">Punica granatum</name>
    <name type="common">Pomegranate</name>
    <dbReference type="NCBI Taxonomy" id="22663"/>
    <lineage>
        <taxon>Eukaryota</taxon>
        <taxon>Viridiplantae</taxon>
        <taxon>Streptophyta</taxon>
        <taxon>Embryophyta</taxon>
        <taxon>Tracheophyta</taxon>
        <taxon>Spermatophyta</taxon>
        <taxon>Magnoliopsida</taxon>
        <taxon>eudicotyledons</taxon>
        <taxon>Gunneridae</taxon>
        <taxon>Pentapetalae</taxon>
        <taxon>rosids</taxon>
        <taxon>malvids</taxon>
        <taxon>Myrtales</taxon>
        <taxon>Lythraceae</taxon>
        <taxon>Punica</taxon>
    </lineage>
</organism>
<dbReference type="SUPFAM" id="SSF53955">
    <property type="entry name" value="Lysozyme-like"/>
    <property type="match status" value="1"/>
</dbReference>
<gene>
    <name evidence="8" type="ORF">CDL15_Pgr004751</name>
</gene>
<dbReference type="PIRSF" id="PIRSF001060">
    <property type="entry name" value="Endochitinase"/>
    <property type="match status" value="1"/>
</dbReference>
<accession>A0A218W6Z4</accession>
<evidence type="ECO:0000256" key="2">
    <source>
        <dbReference type="ARBA" id="ARBA00022821"/>
    </source>
</evidence>
<dbReference type="GO" id="GO:0005975">
    <property type="term" value="P:carbohydrate metabolic process"/>
    <property type="evidence" value="ECO:0007669"/>
    <property type="project" value="InterPro"/>
</dbReference>
<dbReference type="InterPro" id="IPR000726">
    <property type="entry name" value="Glyco_hydro_19_cat"/>
</dbReference>
<proteinExistence type="predicted"/>
<dbReference type="CDD" id="cd00325">
    <property type="entry name" value="chitinase_GH19"/>
    <property type="match status" value="1"/>
</dbReference>
<dbReference type="FunFam" id="3.30.20.10:FF:000001">
    <property type="entry name" value="Endochitinase (Chitinase)"/>
    <property type="match status" value="1"/>
</dbReference>
<feature type="chain" id="PRO_5012284556" description="Glycoside hydrolase family 19 catalytic domain-containing protein" evidence="6">
    <location>
        <begin position="23"/>
        <end position="268"/>
    </location>
</feature>
<reference evidence="9" key="1">
    <citation type="journal article" date="2017" name="Plant J.">
        <title>The pomegranate (Punica granatum L.) genome and the genomics of punicalagin biosynthesis.</title>
        <authorList>
            <person name="Qin G."/>
            <person name="Xu C."/>
            <person name="Ming R."/>
            <person name="Tang H."/>
            <person name="Guyot R."/>
            <person name="Kramer E.M."/>
            <person name="Hu Y."/>
            <person name="Yi X."/>
            <person name="Qi Y."/>
            <person name="Xu X."/>
            <person name="Gao Z."/>
            <person name="Pan H."/>
            <person name="Jian J."/>
            <person name="Tian Y."/>
            <person name="Yue Z."/>
            <person name="Xu Y."/>
        </authorList>
    </citation>
    <scope>NUCLEOTIDE SEQUENCE [LARGE SCALE GENOMIC DNA]</scope>
    <source>
        <strain evidence="9">cv. Dabenzi</strain>
    </source>
</reference>
<comment type="caution">
    <text evidence="8">The sequence shown here is derived from an EMBL/GenBank/DDBJ whole genome shotgun (WGS) entry which is preliminary data.</text>
</comment>
<evidence type="ECO:0000313" key="9">
    <source>
        <dbReference type="Proteomes" id="UP000197138"/>
    </source>
</evidence>
<evidence type="ECO:0000259" key="7">
    <source>
        <dbReference type="PROSITE" id="PS00773"/>
    </source>
</evidence>
<dbReference type="InterPro" id="IPR023346">
    <property type="entry name" value="Lysozyme-like_dom_sf"/>
</dbReference>
<feature type="domain" description="Glycoside hydrolase family 19 catalytic" evidence="7">
    <location>
        <begin position="49"/>
        <end position="71"/>
    </location>
</feature>
<dbReference type="PANTHER" id="PTHR22595:SF79">
    <property type="entry name" value="CHITINASE 12"/>
    <property type="match status" value="1"/>
</dbReference>